<dbReference type="AlphaFoldDB" id="A0A2K1QZ51"/>
<dbReference type="GO" id="GO:0006351">
    <property type="term" value="P:DNA-templated transcription"/>
    <property type="evidence" value="ECO:0007669"/>
    <property type="project" value="InterPro"/>
</dbReference>
<keyword evidence="5" id="KW-1185">Reference proteome</keyword>
<feature type="domain" description="Xylanolytic transcriptional activator regulatory" evidence="3">
    <location>
        <begin position="221"/>
        <end position="295"/>
    </location>
</feature>
<dbReference type="InParanoid" id="A0A2K1QZ51"/>
<feature type="region of interest" description="Disordered" evidence="2">
    <location>
        <begin position="44"/>
        <end position="66"/>
    </location>
</feature>
<dbReference type="EMBL" id="NKHZ01000025">
    <property type="protein sequence ID" value="PNS20334.1"/>
    <property type="molecule type" value="Genomic_DNA"/>
</dbReference>
<sequence length="663" mass="73374">MSSTEVPYEIGSLRRSNDGQLSFIGSSSGVYFINTVRQAFASAVASRDPSDDNRVGTDQNPLDDELGNYFERQTPALPGRENDAYGRSQTLVEGAASTDDLVKALPPQETAKKLATNFFRSWHPFLPFLHGPSFMKDLESVYSGGSLQGKKMRCFVLSLHCVIGVAGLDCPEQVQPSAVVTNHSILMTLLGPLALDNRLSCIQTLLSAQLYLTASLSMDAATTVGGLICRSIVKGGFHRCPYRYPNIAESERDMRKRVFWSAYILDRYLTQAMGHPLGLQDGDVDVCLPSPEERHTRHVTDESASMPSETSETDRSRKEVVLANMIKCARFTGQILEMFHKSIHARSLNEQTLLGLRAEVDTWYNQLPRKLNDSSSSLPSKAFFNISYNHLKLLMNRPFLSLDPFSPVFLSAMQKCLTASRNIIDIFIAQLNAGDGLRWPGYMSCAWMAGLLVAFAAQCGQYPVEHAKEDIDQSLEVLEQMSHRWKAASHCANTLRILKERMRVGAFDTESPDLTEFLTGKRSAPPRDRGPGPKRQRTASEGHIRTSADTQRPLLRSAGTEQQERTPLPAASTPGQRAWEAPGRGTHLDPSATPFTGPAHAMFAQCRQQAISAARTSDAAEGMGYYYQPYPHATDMFQSTDWESLFATMDQQPYFPGASGGFE</sequence>
<evidence type="ECO:0000313" key="4">
    <source>
        <dbReference type="EMBL" id="PNS20334.1"/>
    </source>
</evidence>
<name>A0A2K1QZ51_9PEZI</name>
<dbReference type="CDD" id="cd12148">
    <property type="entry name" value="fungal_TF_MHR"/>
    <property type="match status" value="1"/>
</dbReference>
<organism evidence="4 5">
    <name type="scientific">Sphaceloma murrayae</name>
    <dbReference type="NCBI Taxonomy" id="2082308"/>
    <lineage>
        <taxon>Eukaryota</taxon>
        <taxon>Fungi</taxon>
        <taxon>Dikarya</taxon>
        <taxon>Ascomycota</taxon>
        <taxon>Pezizomycotina</taxon>
        <taxon>Dothideomycetes</taxon>
        <taxon>Dothideomycetidae</taxon>
        <taxon>Myriangiales</taxon>
        <taxon>Elsinoaceae</taxon>
        <taxon>Sphaceloma</taxon>
    </lineage>
</organism>
<feature type="region of interest" description="Disordered" evidence="2">
    <location>
        <begin position="294"/>
        <end position="316"/>
    </location>
</feature>
<evidence type="ECO:0000313" key="5">
    <source>
        <dbReference type="Proteomes" id="UP000243797"/>
    </source>
</evidence>
<dbReference type="OrthoDB" id="3266505at2759"/>
<dbReference type="GO" id="GO:0008270">
    <property type="term" value="F:zinc ion binding"/>
    <property type="evidence" value="ECO:0007669"/>
    <property type="project" value="InterPro"/>
</dbReference>
<dbReference type="SMART" id="SM00906">
    <property type="entry name" value="Fungal_trans"/>
    <property type="match status" value="1"/>
</dbReference>
<dbReference type="GO" id="GO:0003677">
    <property type="term" value="F:DNA binding"/>
    <property type="evidence" value="ECO:0007669"/>
    <property type="project" value="InterPro"/>
</dbReference>
<comment type="caution">
    <text evidence="4">The sequence shown here is derived from an EMBL/GenBank/DDBJ whole genome shotgun (WGS) entry which is preliminary data.</text>
</comment>
<dbReference type="InterPro" id="IPR007219">
    <property type="entry name" value="XnlR_reg_dom"/>
</dbReference>
<evidence type="ECO:0000256" key="1">
    <source>
        <dbReference type="ARBA" id="ARBA00023242"/>
    </source>
</evidence>
<proteinExistence type="predicted"/>
<reference evidence="4 5" key="1">
    <citation type="submission" date="2017-06" db="EMBL/GenBank/DDBJ databases">
        <title>Draft genome sequence of a variant of Elsinoe murrayae.</title>
        <authorList>
            <person name="Cheng Q."/>
        </authorList>
    </citation>
    <scope>NUCLEOTIDE SEQUENCE [LARGE SCALE GENOMIC DNA]</scope>
    <source>
        <strain evidence="4 5">CQ-2017a</strain>
    </source>
</reference>
<gene>
    <name evidence="4" type="ORF">CAC42_5784</name>
</gene>
<dbReference type="InterPro" id="IPR050987">
    <property type="entry name" value="AtrR-like"/>
</dbReference>
<feature type="region of interest" description="Disordered" evidence="2">
    <location>
        <begin position="514"/>
        <end position="596"/>
    </location>
</feature>
<accession>A0A2K1QZ51</accession>
<evidence type="ECO:0000256" key="2">
    <source>
        <dbReference type="SAM" id="MobiDB-lite"/>
    </source>
</evidence>
<dbReference type="GO" id="GO:0003700">
    <property type="term" value="F:DNA-binding transcription factor activity"/>
    <property type="evidence" value="ECO:0007669"/>
    <property type="project" value="InterPro"/>
</dbReference>
<dbReference type="PANTHER" id="PTHR46910:SF9">
    <property type="entry name" value="MISCELLANEOUS ZN(II)2CYS6 TRANSCRIPTION FACTOR (EUROFUNG)"/>
    <property type="match status" value="1"/>
</dbReference>
<protein>
    <submittedName>
        <fullName evidence="4">Activator of stress proteins 1</fullName>
    </submittedName>
</protein>
<dbReference type="STRING" id="2082308.A0A2K1QZ51"/>
<dbReference type="Proteomes" id="UP000243797">
    <property type="component" value="Unassembled WGS sequence"/>
</dbReference>
<keyword evidence="1" id="KW-0539">Nucleus</keyword>
<evidence type="ECO:0000259" key="3">
    <source>
        <dbReference type="SMART" id="SM00906"/>
    </source>
</evidence>
<dbReference type="Pfam" id="PF04082">
    <property type="entry name" value="Fungal_trans"/>
    <property type="match status" value="1"/>
</dbReference>
<dbReference type="PANTHER" id="PTHR46910">
    <property type="entry name" value="TRANSCRIPTION FACTOR PDR1"/>
    <property type="match status" value="1"/>
</dbReference>